<evidence type="ECO:0000256" key="1">
    <source>
        <dbReference type="SAM" id="Phobius"/>
    </source>
</evidence>
<name>A0ABN2QYW9_9ACTN</name>
<feature type="transmembrane region" description="Helical" evidence="1">
    <location>
        <begin position="40"/>
        <end position="59"/>
    </location>
</feature>
<keyword evidence="1" id="KW-1133">Transmembrane helix</keyword>
<reference evidence="2 3" key="1">
    <citation type="journal article" date="2019" name="Int. J. Syst. Evol. Microbiol.">
        <title>The Global Catalogue of Microorganisms (GCM) 10K type strain sequencing project: providing services to taxonomists for standard genome sequencing and annotation.</title>
        <authorList>
            <consortium name="The Broad Institute Genomics Platform"/>
            <consortium name="The Broad Institute Genome Sequencing Center for Infectious Disease"/>
            <person name="Wu L."/>
            <person name="Ma J."/>
        </authorList>
    </citation>
    <scope>NUCLEOTIDE SEQUENCE [LARGE SCALE GENOMIC DNA]</scope>
    <source>
        <strain evidence="2 3">JCM 15309</strain>
    </source>
</reference>
<keyword evidence="1" id="KW-0812">Transmembrane</keyword>
<gene>
    <name evidence="2" type="ORF">GCM10009798_20340</name>
</gene>
<protein>
    <submittedName>
        <fullName evidence="2">Uncharacterized protein</fullName>
    </submittedName>
</protein>
<organism evidence="2 3">
    <name type="scientific">Nocardioides panacihumi</name>
    <dbReference type="NCBI Taxonomy" id="400774"/>
    <lineage>
        <taxon>Bacteria</taxon>
        <taxon>Bacillati</taxon>
        <taxon>Actinomycetota</taxon>
        <taxon>Actinomycetes</taxon>
        <taxon>Propionibacteriales</taxon>
        <taxon>Nocardioidaceae</taxon>
        <taxon>Nocardioides</taxon>
    </lineage>
</organism>
<evidence type="ECO:0000313" key="3">
    <source>
        <dbReference type="Proteomes" id="UP001500571"/>
    </source>
</evidence>
<feature type="transmembrane region" description="Helical" evidence="1">
    <location>
        <begin position="65"/>
        <end position="84"/>
    </location>
</feature>
<evidence type="ECO:0000313" key="2">
    <source>
        <dbReference type="EMBL" id="GAA1960584.1"/>
    </source>
</evidence>
<comment type="caution">
    <text evidence="2">The sequence shown here is derived from an EMBL/GenBank/DDBJ whole genome shotgun (WGS) entry which is preliminary data.</text>
</comment>
<accession>A0ABN2QYW9</accession>
<dbReference type="EMBL" id="BAAAPB010000002">
    <property type="protein sequence ID" value="GAA1960584.1"/>
    <property type="molecule type" value="Genomic_DNA"/>
</dbReference>
<proteinExistence type="predicted"/>
<feature type="transmembrane region" description="Helical" evidence="1">
    <location>
        <begin position="16"/>
        <end position="35"/>
    </location>
</feature>
<keyword evidence="1" id="KW-0472">Membrane</keyword>
<dbReference type="RefSeq" id="WP_344044706.1">
    <property type="nucleotide sequence ID" value="NZ_BAAAPB010000002.1"/>
</dbReference>
<keyword evidence="3" id="KW-1185">Reference proteome</keyword>
<dbReference type="Proteomes" id="UP001500571">
    <property type="component" value="Unassembled WGS sequence"/>
</dbReference>
<sequence>MYEPPSDTGREPPGQVPGLVVGVAAGLLLSTVWAFGAWDVALALTTVFAGLVLAIGLGAPAWRRFGLALLVGAALVAAAFVLVAT</sequence>